<evidence type="ECO:0000256" key="6">
    <source>
        <dbReference type="SAM" id="Coils"/>
    </source>
</evidence>
<dbReference type="InterPro" id="IPR013498">
    <property type="entry name" value="Topo_IA_Znf"/>
</dbReference>
<reference evidence="10" key="1">
    <citation type="submission" date="2020-06" db="EMBL/GenBank/DDBJ databases">
        <title>Characterization of fructooligosaccharide metabolism and fructooligosaccharide-degrading enzymes in human commensal butyrate producers.</title>
        <authorList>
            <person name="Tanno H."/>
            <person name="Fujii T."/>
            <person name="Hirano K."/>
            <person name="Maeno S."/>
            <person name="Tonozuka T."/>
            <person name="Sakamoto M."/>
            <person name="Ohkuma M."/>
            <person name="Tochio T."/>
            <person name="Endo A."/>
        </authorList>
    </citation>
    <scope>NUCLEOTIDE SEQUENCE</scope>
    <source>
        <strain evidence="10">JCM 31265</strain>
    </source>
</reference>
<dbReference type="Gene3D" id="3.30.65.10">
    <property type="entry name" value="Bacterial Topoisomerase I, domain 1"/>
    <property type="match status" value="1"/>
</dbReference>
<feature type="domain" description="DNA topoisomerase type IA zn finger" evidence="7">
    <location>
        <begin position="1129"/>
        <end position="1161"/>
    </location>
</feature>
<dbReference type="Proteomes" id="UP000660047">
    <property type="component" value="Unassembled WGS sequence"/>
</dbReference>
<dbReference type="GO" id="GO:0043139">
    <property type="term" value="F:5'-3' DNA helicase activity"/>
    <property type="evidence" value="ECO:0007669"/>
    <property type="project" value="TreeGrafter"/>
</dbReference>
<dbReference type="Pfam" id="PF13087">
    <property type="entry name" value="AAA_12"/>
    <property type="match status" value="1"/>
</dbReference>
<dbReference type="SUPFAM" id="SSF57783">
    <property type="entry name" value="Zinc beta-ribbon"/>
    <property type="match status" value="1"/>
</dbReference>
<dbReference type="PANTHER" id="PTHR43788:SF8">
    <property type="entry name" value="DNA-BINDING PROTEIN SMUBP-2"/>
    <property type="match status" value="1"/>
</dbReference>
<dbReference type="Gene3D" id="3.40.50.300">
    <property type="entry name" value="P-loop containing nucleotide triphosphate hydrolases"/>
    <property type="match status" value="2"/>
</dbReference>
<name>A0AAI9NZ32_9FIRM</name>
<dbReference type="InterPro" id="IPR041677">
    <property type="entry name" value="DNA2/NAM7_AAA_11"/>
</dbReference>
<comment type="caution">
    <text evidence="10">The sequence shown here is derived from an EMBL/GenBank/DDBJ whole genome shotgun (WGS) entry which is preliminary data.</text>
</comment>
<evidence type="ECO:0000259" key="7">
    <source>
        <dbReference type="Pfam" id="PF01396"/>
    </source>
</evidence>
<dbReference type="SUPFAM" id="SSF52540">
    <property type="entry name" value="P-loop containing nucleoside triphosphate hydrolases"/>
    <property type="match status" value="1"/>
</dbReference>
<feature type="coiled-coil region" evidence="6">
    <location>
        <begin position="603"/>
        <end position="676"/>
    </location>
</feature>
<dbReference type="PANTHER" id="PTHR43788">
    <property type="entry name" value="DNA2/NAM7 HELICASE FAMILY MEMBER"/>
    <property type="match status" value="1"/>
</dbReference>
<dbReference type="GO" id="GO:0005694">
    <property type="term" value="C:chromosome"/>
    <property type="evidence" value="ECO:0007669"/>
    <property type="project" value="InterPro"/>
</dbReference>
<evidence type="ECO:0000256" key="1">
    <source>
        <dbReference type="ARBA" id="ARBA00007913"/>
    </source>
</evidence>
<keyword evidence="3" id="KW-0378">Hydrolase</keyword>
<protein>
    <submittedName>
        <fullName evidence="10">ATPase</fullName>
    </submittedName>
</protein>
<feature type="domain" description="DNA2/NAM7 helicase helicase" evidence="8">
    <location>
        <begin position="787"/>
        <end position="855"/>
    </location>
</feature>
<keyword evidence="5" id="KW-0067">ATP-binding</keyword>
<gene>
    <name evidence="10" type="ORF">COEU31_19370</name>
</gene>
<feature type="domain" description="DNA2/NAM7 helicase-like C-terminal" evidence="9">
    <location>
        <begin position="911"/>
        <end position="1084"/>
    </location>
</feature>
<evidence type="ECO:0000256" key="2">
    <source>
        <dbReference type="ARBA" id="ARBA00022741"/>
    </source>
</evidence>
<dbReference type="Pfam" id="PF13086">
    <property type="entry name" value="AAA_11"/>
    <property type="match status" value="1"/>
</dbReference>
<evidence type="ECO:0000259" key="9">
    <source>
        <dbReference type="Pfam" id="PF13087"/>
    </source>
</evidence>
<evidence type="ECO:0000259" key="8">
    <source>
        <dbReference type="Pfam" id="PF13086"/>
    </source>
</evidence>
<dbReference type="EMBL" id="BLYL01000011">
    <property type="protein sequence ID" value="GFO94891.1"/>
    <property type="molecule type" value="Genomic_DNA"/>
</dbReference>
<evidence type="ECO:0000313" key="10">
    <source>
        <dbReference type="EMBL" id="GFO94891.1"/>
    </source>
</evidence>
<keyword evidence="2" id="KW-0547">Nucleotide-binding</keyword>
<accession>A0AAI9NZ32</accession>
<evidence type="ECO:0000256" key="4">
    <source>
        <dbReference type="ARBA" id="ARBA00022806"/>
    </source>
</evidence>
<organism evidence="10 11">
    <name type="scientific">Coprococcus eutactus</name>
    <dbReference type="NCBI Taxonomy" id="33043"/>
    <lineage>
        <taxon>Bacteria</taxon>
        <taxon>Bacillati</taxon>
        <taxon>Bacillota</taxon>
        <taxon>Clostridia</taxon>
        <taxon>Lachnospirales</taxon>
        <taxon>Lachnospiraceae</taxon>
        <taxon>Coprococcus</taxon>
    </lineage>
</organism>
<dbReference type="RefSeq" id="WP_055224307.1">
    <property type="nucleotide sequence ID" value="NZ_BLYL01000011.1"/>
</dbReference>
<dbReference type="GO" id="GO:0016787">
    <property type="term" value="F:hydrolase activity"/>
    <property type="evidence" value="ECO:0007669"/>
    <property type="project" value="UniProtKB-KW"/>
</dbReference>
<comment type="similarity">
    <text evidence="1">Belongs to the DNA2/NAM7 helicase family.</text>
</comment>
<dbReference type="InterPro" id="IPR050534">
    <property type="entry name" value="Coronavir_polyprotein_1ab"/>
</dbReference>
<dbReference type="InterPro" id="IPR027417">
    <property type="entry name" value="P-loop_NTPase"/>
</dbReference>
<sequence>MENKRKTAVLEILNYWKITEFLGQTDIPQESSEDKKLIKNIKNGKEVKAEKIEVFFDLPVLSSPDIDLEMILGNDRDEYAKFPSVGEEIHFCLGKVERNTVVDYLEKFIEDKSDNPEIAYPKKSAIAWCSFKTDTKGVYLKNSFQLSSILWAVAKWDESRAHNSHDFSLDTSEYEELVGEIDEELQDQNVDEFISTIYEKIFNEYVQHRFSEDSQESMGIAEYNRYASEQARDADEDAFDYADLGKSFFLNDIIQLSELVQNGSFGDGNEYEKKVIEYILAGYEKSKGPDDLPRTIISPDAGKSEMKLFFDRILNVTNSPRGKWPAKYMPALMQQVAVNIAIRQDGDAPVFSINGPPGTGKTTLLKEIVASNIVERARLLAENAEDPDSIFEMHSFSHGPLEANANAYYQYAPHYYSINVDEINNYSMLVASCNNAAVENITIDLPKARDILDSLESSRDDEEEIRCGLDEVHDLFDINKSGDVETITRYGKSHEEKDIYFTRYADKLLGGADCWGLISAPFGRKANIRKYCNSVLKPFVEDYRSIGVREQHKAKYLEVRKKFLSQYKLVESLRNELEQICALAGSVPMELQEDAPEDLSCEISDVERKRQMLERQLFAEQKELIELEESRPKGLFARRKDTSARDIFIQEKKATISKLNGEITSLNNRISGLQNLQEYQRCISKYSHGQMKMPPVDAVFMERYVSEDDRLSTKAQITNPWFTAQYNREREKLFLYACKLHKEFVISSKCMRHNIINLMIAWNVFDDCGERMKLADREEAMPYMLQSIFLLTPVISTTFASAQTFLGDVKKSGVLGTLIVDEAGQAQPQMAVGAMFRCRKAIIVGDPKQIEPVVTAETDMIKQLLTAEILAGYKDKKISVQAFADYINPYGTYLGKDEEKEWVGCPLVVHRRCIDPMYTISNVLSYDGTMKQQTAAPKEDRARTFILDKSCWIDVAGAENSGKKDHFVKAQGELVLKLLERKFERDSGDIPRLFIITPFTSVKEGMLEMIKKSELYGKEPRVRKWLNANNIGTVHTFQGQGTDEVIFLLGCDSKSMGAVNWVNNNIVNVAATRAKFRFYMIGDKSVWTCRSVRVARECTAEILTDKEVAELLGDKTEDAKSVSAKTAMICPECGKKLVERSGKFGKFIGCSGFPKCRFTQSV</sequence>
<dbReference type="GO" id="GO:0003677">
    <property type="term" value="F:DNA binding"/>
    <property type="evidence" value="ECO:0007669"/>
    <property type="project" value="InterPro"/>
</dbReference>
<proteinExistence type="inferred from homology"/>
<dbReference type="InterPro" id="IPR041679">
    <property type="entry name" value="DNA2/NAM7-like_C"/>
</dbReference>
<evidence type="ECO:0000313" key="11">
    <source>
        <dbReference type="Proteomes" id="UP000660047"/>
    </source>
</evidence>
<dbReference type="Pfam" id="PF01396">
    <property type="entry name" value="Zn_ribbon_Top1"/>
    <property type="match status" value="1"/>
</dbReference>
<evidence type="ECO:0000256" key="5">
    <source>
        <dbReference type="ARBA" id="ARBA00022840"/>
    </source>
</evidence>
<dbReference type="GO" id="GO:0006265">
    <property type="term" value="P:DNA topological change"/>
    <property type="evidence" value="ECO:0007669"/>
    <property type="project" value="InterPro"/>
</dbReference>
<dbReference type="AlphaFoldDB" id="A0AAI9NZ32"/>
<evidence type="ECO:0000256" key="3">
    <source>
        <dbReference type="ARBA" id="ARBA00022801"/>
    </source>
</evidence>
<dbReference type="GO" id="GO:0005524">
    <property type="term" value="F:ATP binding"/>
    <property type="evidence" value="ECO:0007669"/>
    <property type="project" value="UniProtKB-KW"/>
</dbReference>
<dbReference type="GO" id="GO:0003916">
    <property type="term" value="F:DNA topoisomerase activity"/>
    <property type="evidence" value="ECO:0007669"/>
    <property type="project" value="InterPro"/>
</dbReference>
<keyword evidence="4" id="KW-0347">Helicase</keyword>
<keyword evidence="6" id="KW-0175">Coiled coil</keyword>